<protein>
    <recommendedName>
        <fullName evidence="4">Microcystin-dependent protein</fullName>
    </recommendedName>
</protein>
<evidence type="ECO:0000256" key="1">
    <source>
        <dbReference type="SAM" id="SignalP"/>
    </source>
</evidence>
<feature type="signal peptide" evidence="1">
    <location>
        <begin position="1"/>
        <end position="18"/>
    </location>
</feature>
<reference evidence="3" key="1">
    <citation type="submission" date="2016-10" db="EMBL/GenBank/DDBJ databases">
        <authorList>
            <person name="Varghese N."/>
            <person name="Submissions S."/>
        </authorList>
    </citation>
    <scope>NUCLEOTIDE SEQUENCE [LARGE SCALE GENOMIC DNA]</scope>
    <source>
        <strain evidence="3">DSM 17072</strain>
    </source>
</reference>
<keyword evidence="3" id="KW-1185">Reference proteome</keyword>
<keyword evidence="1" id="KW-0732">Signal</keyword>
<evidence type="ECO:0000313" key="2">
    <source>
        <dbReference type="EMBL" id="SDQ30805.1"/>
    </source>
</evidence>
<proteinExistence type="predicted"/>
<evidence type="ECO:0000313" key="3">
    <source>
        <dbReference type="Proteomes" id="UP000199627"/>
    </source>
</evidence>
<name>A0A1H0ZTL2_9FLAO</name>
<gene>
    <name evidence="2" type="ORF">SAMN05421664_1075</name>
</gene>
<dbReference type="AlphaFoldDB" id="A0A1H0ZTL2"/>
<dbReference type="EMBL" id="FNKL01000002">
    <property type="protein sequence ID" value="SDQ30805.1"/>
    <property type="molecule type" value="Genomic_DNA"/>
</dbReference>
<accession>A0A1H0ZTL2</accession>
<dbReference type="STRING" id="311333.SAMN05421664_1075"/>
<dbReference type="RefSeq" id="WP_089754410.1">
    <property type="nucleotide sequence ID" value="NZ_FNKL01000002.1"/>
</dbReference>
<evidence type="ECO:0008006" key="4">
    <source>
        <dbReference type="Google" id="ProtNLM"/>
    </source>
</evidence>
<dbReference type="Proteomes" id="UP000199627">
    <property type="component" value="Unassembled WGS sequence"/>
</dbReference>
<feature type="chain" id="PRO_5011438847" description="Microcystin-dependent protein" evidence="1">
    <location>
        <begin position="19"/>
        <end position="359"/>
    </location>
</feature>
<dbReference type="OrthoDB" id="1159290at2"/>
<sequence>MKKIFIITTSLISTLALSQVGLNTATPQATFDVVAIKTDGTTSEGIIAPRLTGNQIKSADARYTAPQTGTLVYATNAVSGPTAKTIKITAPGYYYFDGTIWQSMSQDGTFTGDIKHSARTADHGGWYLLNGRAIASLPVAARTAAAALGFTGNIPNATDRVLKTKTAAEAMAATGGISTITINRVNLPNINFTGTLTGAMDMAGAHEHRVQGNTGNGGQHSHNVVGTTNLTGEHRHTPHESSRPRAGNTGDALFLFGNSTLGNNHTGNYHGDWANPSSWGGVGAATTTAPAGNHRHTLDGTAQAAGAHNHAFNVISTESGNHRHSLDNVRASVPTGGAGETLDNRSPYLSVNTFIYLGE</sequence>
<organism evidence="2 3">
    <name type="scientific">Chryseobacterium soldanellicola</name>
    <dbReference type="NCBI Taxonomy" id="311333"/>
    <lineage>
        <taxon>Bacteria</taxon>
        <taxon>Pseudomonadati</taxon>
        <taxon>Bacteroidota</taxon>
        <taxon>Flavobacteriia</taxon>
        <taxon>Flavobacteriales</taxon>
        <taxon>Weeksellaceae</taxon>
        <taxon>Chryseobacterium group</taxon>
        <taxon>Chryseobacterium</taxon>
    </lineage>
</organism>